<feature type="region of interest" description="Disordered" evidence="1">
    <location>
        <begin position="55"/>
        <end position="74"/>
    </location>
</feature>
<dbReference type="STRING" id="81985.R0HEB7"/>
<accession>R0HEB7</accession>
<dbReference type="Proteomes" id="UP000029121">
    <property type="component" value="Unassembled WGS sequence"/>
</dbReference>
<evidence type="ECO:0000313" key="3">
    <source>
        <dbReference type="EMBL" id="EOA27914.1"/>
    </source>
</evidence>
<dbReference type="InterPro" id="IPR040358">
    <property type="entry name" value="At4g22758-like"/>
</dbReference>
<organism evidence="3 4">
    <name type="scientific">Capsella rubella</name>
    <dbReference type="NCBI Taxonomy" id="81985"/>
    <lineage>
        <taxon>Eukaryota</taxon>
        <taxon>Viridiplantae</taxon>
        <taxon>Streptophyta</taxon>
        <taxon>Embryophyta</taxon>
        <taxon>Tracheophyta</taxon>
        <taxon>Spermatophyta</taxon>
        <taxon>Magnoliopsida</taxon>
        <taxon>eudicotyledons</taxon>
        <taxon>Gunneridae</taxon>
        <taxon>Pentapetalae</taxon>
        <taxon>rosids</taxon>
        <taxon>malvids</taxon>
        <taxon>Brassicales</taxon>
        <taxon>Brassicaceae</taxon>
        <taxon>Camelineae</taxon>
        <taxon>Capsella</taxon>
    </lineage>
</organism>
<feature type="region of interest" description="Disordered" evidence="1">
    <location>
        <begin position="1"/>
        <end position="47"/>
    </location>
</feature>
<dbReference type="AlphaFoldDB" id="R0HEB7"/>
<dbReference type="PANTHER" id="PTHR33270">
    <property type="entry name" value="BNAC05G50380D PROTEIN"/>
    <property type="match status" value="1"/>
</dbReference>
<name>R0HEB7_9BRAS</name>
<proteinExistence type="predicted"/>
<gene>
    <name evidence="3" type="ORF">CARUB_v10024088mg</name>
</gene>
<sequence>MKNGNKKATPETEKSHHHRSRKLLSDKAMSFHGRGSTPLSNPGELLRRPKTLPELFSSASAGGDKSFTGKPDTASSFPPRLTKLLLNVTVQGSLGAVQIIISPESTVSDLIDAAIRQYVKEARRPFLPESEPLRFDLHYSQFSLESIGRDEKLISLGSRNFFLCGRKNNGGGGGSSSESCSKEAEKAAKTSFHWLKFIGF</sequence>
<dbReference type="EMBL" id="KB870808">
    <property type="protein sequence ID" value="EOA27914.1"/>
    <property type="molecule type" value="Genomic_DNA"/>
</dbReference>
<dbReference type="OrthoDB" id="651546at2759"/>
<dbReference type="PANTHER" id="PTHR33270:SF24">
    <property type="entry name" value="EXPRESSED PROTEIN"/>
    <property type="match status" value="1"/>
</dbReference>
<dbReference type="Pfam" id="PF23156">
    <property type="entry name" value="DUF7054"/>
    <property type="match status" value="1"/>
</dbReference>
<dbReference type="eggNOG" id="KOG4197">
    <property type="taxonomic scope" value="Eukaryota"/>
</dbReference>
<reference evidence="4" key="1">
    <citation type="journal article" date="2013" name="Nat. Genet.">
        <title>The Capsella rubella genome and the genomic consequences of rapid mating system evolution.</title>
        <authorList>
            <person name="Slotte T."/>
            <person name="Hazzouri K.M."/>
            <person name="Agren J.A."/>
            <person name="Koenig D."/>
            <person name="Maumus F."/>
            <person name="Guo Y.L."/>
            <person name="Steige K."/>
            <person name="Platts A.E."/>
            <person name="Escobar J.S."/>
            <person name="Newman L.K."/>
            <person name="Wang W."/>
            <person name="Mandakova T."/>
            <person name="Vello E."/>
            <person name="Smith L.M."/>
            <person name="Henz S.R."/>
            <person name="Steffen J."/>
            <person name="Takuno S."/>
            <person name="Brandvain Y."/>
            <person name="Coop G."/>
            <person name="Andolfatto P."/>
            <person name="Hu T.T."/>
            <person name="Blanchette M."/>
            <person name="Clark R.M."/>
            <person name="Quesneville H."/>
            <person name="Nordborg M."/>
            <person name="Gaut B.S."/>
            <person name="Lysak M.A."/>
            <person name="Jenkins J."/>
            <person name="Grimwood J."/>
            <person name="Chapman J."/>
            <person name="Prochnik S."/>
            <person name="Shu S."/>
            <person name="Rokhsar D."/>
            <person name="Schmutz J."/>
            <person name="Weigel D."/>
            <person name="Wright S.I."/>
        </authorList>
    </citation>
    <scope>NUCLEOTIDE SEQUENCE [LARGE SCALE GENOMIC DNA]</scope>
    <source>
        <strain evidence="4">cv. Monte Gargano</strain>
    </source>
</reference>
<keyword evidence="4" id="KW-1185">Reference proteome</keyword>
<dbReference type="InterPro" id="IPR055482">
    <property type="entry name" value="DUF7054"/>
</dbReference>
<dbReference type="KEGG" id="crb:17888940"/>
<evidence type="ECO:0000313" key="4">
    <source>
        <dbReference type="Proteomes" id="UP000029121"/>
    </source>
</evidence>
<evidence type="ECO:0000256" key="1">
    <source>
        <dbReference type="SAM" id="MobiDB-lite"/>
    </source>
</evidence>
<feature type="domain" description="DUF7054" evidence="2">
    <location>
        <begin position="81"/>
        <end position="164"/>
    </location>
</feature>
<protein>
    <recommendedName>
        <fullName evidence="2">DUF7054 domain-containing protein</fullName>
    </recommendedName>
</protein>
<evidence type="ECO:0000259" key="2">
    <source>
        <dbReference type="Pfam" id="PF23156"/>
    </source>
</evidence>